<dbReference type="SUPFAM" id="SSF51735">
    <property type="entry name" value="NAD(P)-binding Rossmann-fold domains"/>
    <property type="match status" value="1"/>
</dbReference>
<dbReference type="InterPro" id="IPR051122">
    <property type="entry name" value="SDR_DHRS6-like"/>
</dbReference>
<organism evidence="3 4">
    <name type="scientific">Streptomyces roseirectus</name>
    <dbReference type="NCBI Taxonomy" id="2768066"/>
    <lineage>
        <taxon>Bacteria</taxon>
        <taxon>Bacillati</taxon>
        <taxon>Actinomycetota</taxon>
        <taxon>Actinomycetes</taxon>
        <taxon>Kitasatosporales</taxon>
        <taxon>Streptomycetaceae</taxon>
        <taxon>Streptomyces</taxon>
    </lineage>
</organism>
<evidence type="ECO:0000256" key="2">
    <source>
        <dbReference type="ARBA" id="ARBA00023002"/>
    </source>
</evidence>
<dbReference type="Gene3D" id="3.40.50.720">
    <property type="entry name" value="NAD(P)-binding Rossmann-like Domain"/>
    <property type="match status" value="1"/>
</dbReference>
<proteinExistence type="inferred from homology"/>
<comment type="similarity">
    <text evidence="1">Belongs to the short-chain dehydrogenases/reductases (SDR) family.</text>
</comment>
<keyword evidence="4" id="KW-1185">Reference proteome</keyword>
<dbReference type="InterPro" id="IPR002347">
    <property type="entry name" value="SDR_fam"/>
</dbReference>
<evidence type="ECO:0000313" key="3">
    <source>
        <dbReference type="EMBL" id="QNP69605.1"/>
    </source>
</evidence>
<dbReference type="PANTHER" id="PTHR43477:SF1">
    <property type="entry name" value="DIHYDROANTICAPSIN 7-DEHYDROGENASE"/>
    <property type="match status" value="1"/>
</dbReference>
<dbReference type="RefSeq" id="WP_187746644.1">
    <property type="nucleotide sequence ID" value="NZ_CP060828.1"/>
</dbReference>
<name>A0A7H0I9Y9_9ACTN</name>
<dbReference type="KEGG" id="sroi:IAG44_09220"/>
<dbReference type="PRINTS" id="PR00081">
    <property type="entry name" value="GDHRDH"/>
</dbReference>
<dbReference type="GO" id="GO:0016491">
    <property type="term" value="F:oxidoreductase activity"/>
    <property type="evidence" value="ECO:0007669"/>
    <property type="project" value="UniProtKB-KW"/>
</dbReference>
<dbReference type="AlphaFoldDB" id="A0A7H0I9Y9"/>
<sequence length="193" mass="19516">MRVLVIGATGTIGRAVTRELEPRHEILRASRNGPLTADLTDPASLDALLAGTGPLDAVVCCAASGPLVPLTDLDAVGDAEFAAGLHGKLLGQIALTRRAATHLAAPASLTLTAGTFPGPLPDGSLGALVNSALEGFVRNAAHELPPGVRLNAVSPGWVRETLGSPTEGTPAAQVARVYADLVEGDGTGEVVRV</sequence>
<dbReference type="EMBL" id="CP060828">
    <property type="protein sequence ID" value="QNP69605.1"/>
    <property type="molecule type" value="Genomic_DNA"/>
</dbReference>
<dbReference type="InterPro" id="IPR036291">
    <property type="entry name" value="NAD(P)-bd_dom_sf"/>
</dbReference>
<evidence type="ECO:0000313" key="4">
    <source>
        <dbReference type="Proteomes" id="UP000516052"/>
    </source>
</evidence>
<gene>
    <name evidence="3" type="ORF">IAG44_09220</name>
</gene>
<dbReference type="PANTHER" id="PTHR43477">
    <property type="entry name" value="DIHYDROANTICAPSIN 7-DEHYDROGENASE"/>
    <property type="match status" value="1"/>
</dbReference>
<evidence type="ECO:0000256" key="1">
    <source>
        <dbReference type="ARBA" id="ARBA00006484"/>
    </source>
</evidence>
<dbReference type="NCBIfam" id="NF005754">
    <property type="entry name" value="PRK07578.1"/>
    <property type="match status" value="1"/>
</dbReference>
<keyword evidence="2" id="KW-0560">Oxidoreductase</keyword>
<accession>A0A7H0I9Y9</accession>
<protein>
    <submittedName>
        <fullName evidence="3">Short chain dehydrogenase</fullName>
    </submittedName>
</protein>
<dbReference type="CDD" id="cd11731">
    <property type="entry name" value="Lin1944_like_SDR_c"/>
    <property type="match status" value="1"/>
</dbReference>
<dbReference type="Pfam" id="PF13561">
    <property type="entry name" value="adh_short_C2"/>
    <property type="match status" value="1"/>
</dbReference>
<dbReference type="Proteomes" id="UP000516052">
    <property type="component" value="Chromosome"/>
</dbReference>
<reference evidence="3 4" key="1">
    <citation type="submission" date="2020-08" db="EMBL/GenBank/DDBJ databases">
        <title>A novel species.</title>
        <authorList>
            <person name="Gao J."/>
        </authorList>
    </citation>
    <scope>NUCLEOTIDE SEQUENCE [LARGE SCALE GENOMIC DNA]</scope>
    <source>
        <strain evidence="3 4">CRXT-G-22</strain>
    </source>
</reference>